<evidence type="ECO:0000313" key="2">
    <source>
        <dbReference type="EMBL" id="OTF95729.1"/>
    </source>
</evidence>
<proteinExistence type="predicted"/>
<dbReference type="Gramene" id="mRNA:HanXRQr2_Chr15g0707861">
    <property type="protein sequence ID" value="CDS:HanXRQr2_Chr15g0707861.1"/>
    <property type="gene ID" value="HanXRQr2_Chr15g0707861"/>
</dbReference>
<evidence type="ECO:0000313" key="3">
    <source>
        <dbReference type="Proteomes" id="UP000215914"/>
    </source>
</evidence>
<reference evidence="1 3" key="1">
    <citation type="journal article" date="2017" name="Nature">
        <title>The sunflower genome provides insights into oil metabolism, flowering and Asterid evolution.</title>
        <authorList>
            <person name="Badouin H."/>
            <person name="Gouzy J."/>
            <person name="Grassa C.J."/>
            <person name="Murat F."/>
            <person name="Staton S.E."/>
            <person name="Cottret L."/>
            <person name="Lelandais-Briere C."/>
            <person name="Owens G.L."/>
            <person name="Carrere S."/>
            <person name="Mayjonade B."/>
            <person name="Legrand L."/>
            <person name="Gill N."/>
            <person name="Kane N.C."/>
            <person name="Bowers J.E."/>
            <person name="Hubner S."/>
            <person name="Bellec A."/>
            <person name="Berard A."/>
            <person name="Berges H."/>
            <person name="Blanchet N."/>
            <person name="Boniface M.C."/>
            <person name="Brunel D."/>
            <person name="Catrice O."/>
            <person name="Chaidir N."/>
            <person name="Claudel C."/>
            <person name="Donnadieu C."/>
            <person name="Faraut T."/>
            <person name="Fievet G."/>
            <person name="Helmstetter N."/>
            <person name="King M."/>
            <person name="Knapp S.J."/>
            <person name="Lai Z."/>
            <person name="Le Paslier M.C."/>
            <person name="Lippi Y."/>
            <person name="Lorenzon L."/>
            <person name="Mandel J.R."/>
            <person name="Marage G."/>
            <person name="Marchand G."/>
            <person name="Marquand E."/>
            <person name="Bret-Mestries E."/>
            <person name="Morien E."/>
            <person name="Nambeesan S."/>
            <person name="Nguyen T."/>
            <person name="Pegot-Espagnet P."/>
            <person name="Pouilly N."/>
            <person name="Raftis F."/>
            <person name="Sallet E."/>
            <person name="Schiex T."/>
            <person name="Thomas J."/>
            <person name="Vandecasteele C."/>
            <person name="Vares D."/>
            <person name="Vear F."/>
            <person name="Vautrin S."/>
            <person name="Crespi M."/>
            <person name="Mangin B."/>
            <person name="Burke J.M."/>
            <person name="Salse J."/>
            <person name="Munos S."/>
            <person name="Vincourt P."/>
            <person name="Rieseberg L.H."/>
            <person name="Langlade N.B."/>
        </authorList>
    </citation>
    <scope>NUCLEOTIDE SEQUENCE [LARGE SCALE GENOMIC DNA]</scope>
    <source>
        <strain evidence="3">cv. SF193</strain>
        <tissue evidence="1">Leaves</tissue>
    </source>
</reference>
<dbReference type="AlphaFoldDB" id="A0A251SA53"/>
<name>A0A251SA53_HELAN</name>
<evidence type="ECO:0000313" key="1">
    <source>
        <dbReference type="EMBL" id="KAF5765794.1"/>
    </source>
</evidence>
<protein>
    <submittedName>
        <fullName evidence="2">Uncharacterized protein</fullName>
    </submittedName>
</protein>
<sequence>MKLLKQKLKHKHTHQCVCRPQVEKKKRKNPHKLKSVKYEGRSRLILCMNPNL</sequence>
<keyword evidence="3" id="KW-1185">Reference proteome</keyword>
<accession>A0A251SA53</accession>
<dbReference type="InParanoid" id="A0A251SA53"/>
<reference evidence="2" key="2">
    <citation type="submission" date="2017-02" db="EMBL/GenBank/DDBJ databases">
        <title>Sunflower complete genome.</title>
        <authorList>
            <person name="Langlade N."/>
            <person name="Munos S."/>
        </authorList>
    </citation>
    <scope>NUCLEOTIDE SEQUENCE [LARGE SCALE GENOMIC DNA]</scope>
    <source>
        <tissue evidence="2">Leaves</tissue>
    </source>
</reference>
<organism evidence="2 3">
    <name type="scientific">Helianthus annuus</name>
    <name type="common">Common sunflower</name>
    <dbReference type="NCBI Taxonomy" id="4232"/>
    <lineage>
        <taxon>Eukaryota</taxon>
        <taxon>Viridiplantae</taxon>
        <taxon>Streptophyta</taxon>
        <taxon>Embryophyta</taxon>
        <taxon>Tracheophyta</taxon>
        <taxon>Spermatophyta</taxon>
        <taxon>Magnoliopsida</taxon>
        <taxon>eudicotyledons</taxon>
        <taxon>Gunneridae</taxon>
        <taxon>Pentapetalae</taxon>
        <taxon>asterids</taxon>
        <taxon>campanulids</taxon>
        <taxon>Asterales</taxon>
        <taxon>Asteraceae</taxon>
        <taxon>Asteroideae</taxon>
        <taxon>Heliantheae alliance</taxon>
        <taxon>Heliantheae</taxon>
        <taxon>Helianthus</taxon>
    </lineage>
</organism>
<dbReference type="EMBL" id="CM007904">
    <property type="protein sequence ID" value="OTF95729.1"/>
    <property type="molecule type" value="Genomic_DNA"/>
</dbReference>
<gene>
    <name evidence="2" type="ORF">HannXRQ_Chr15g0486301</name>
    <name evidence="1" type="ORF">HanXRQr2_Chr15g0707861</name>
</gene>
<dbReference type="Proteomes" id="UP000215914">
    <property type="component" value="Chromosome 15"/>
</dbReference>
<dbReference type="EMBL" id="MNCJ02000330">
    <property type="protein sequence ID" value="KAF5765794.1"/>
    <property type="molecule type" value="Genomic_DNA"/>
</dbReference>
<reference evidence="1" key="3">
    <citation type="submission" date="2020-06" db="EMBL/GenBank/DDBJ databases">
        <title>Helianthus annuus Genome sequencing and assembly Release 2.</title>
        <authorList>
            <person name="Gouzy J."/>
            <person name="Langlade N."/>
            <person name="Munos S."/>
        </authorList>
    </citation>
    <scope>NUCLEOTIDE SEQUENCE</scope>
    <source>
        <tissue evidence="1">Leaves</tissue>
    </source>
</reference>